<name>A0AAE3D896_9FIRM</name>
<sequence length="220" mass="25269">MKFVKRISYFFVIPVVFLILGIFLGVWGIQFFYPGQWQDLNENRLALPLTEEETAADTDPYEAAPSVEAAASGETLCADTEYVLEEADIVRGTTVETSWKIPHKYIGMNRENFLETMELYAAHPPLSEIERGFVGLEVLSFSREKVMVRMDYRYVQPSASFYLAVSDNEVVVYLEDRSTVYINTGISLEELPEQIQLQIMDMLFVPDEETLYDFLETYSS</sequence>
<comment type="caution">
    <text evidence="2">The sequence shown here is derived from an EMBL/GenBank/DDBJ whole genome shotgun (WGS) entry which is preliminary data.</text>
</comment>
<evidence type="ECO:0000256" key="1">
    <source>
        <dbReference type="SAM" id="Phobius"/>
    </source>
</evidence>
<keyword evidence="3" id="KW-1185">Reference proteome</keyword>
<evidence type="ECO:0000313" key="3">
    <source>
        <dbReference type="Proteomes" id="UP001197795"/>
    </source>
</evidence>
<keyword evidence="1" id="KW-0812">Transmembrane</keyword>
<dbReference type="EMBL" id="JAJEPV010000018">
    <property type="protein sequence ID" value="MCC2119700.1"/>
    <property type="molecule type" value="Genomic_DNA"/>
</dbReference>
<reference evidence="2 3" key="1">
    <citation type="submission" date="2021-10" db="EMBL/GenBank/DDBJ databases">
        <title>Anaerobic single-cell dispensing facilitates the cultivation of human gut bacteria.</title>
        <authorList>
            <person name="Afrizal A."/>
        </authorList>
    </citation>
    <scope>NUCLEOTIDE SEQUENCE [LARGE SCALE GENOMIC DNA]</scope>
    <source>
        <strain evidence="2 3">CLA-AA-H273</strain>
    </source>
</reference>
<accession>A0AAE3D896</accession>
<dbReference type="RefSeq" id="WP_227733231.1">
    <property type="nucleotide sequence ID" value="NZ_JAJEPV010000018.1"/>
</dbReference>
<proteinExistence type="predicted"/>
<dbReference type="Proteomes" id="UP001197795">
    <property type="component" value="Unassembled WGS sequence"/>
</dbReference>
<feature type="transmembrane region" description="Helical" evidence="1">
    <location>
        <begin position="7"/>
        <end position="33"/>
    </location>
</feature>
<protein>
    <submittedName>
        <fullName evidence="2">Uncharacterized protein</fullName>
    </submittedName>
</protein>
<keyword evidence="1" id="KW-0472">Membrane</keyword>
<gene>
    <name evidence="2" type="ORF">LKD75_08900</name>
</gene>
<evidence type="ECO:0000313" key="2">
    <source>
        <dbReference type="EMBL" id="MCC2119700.1"/>
    </source>
</evidence>
<organism evidence="2 3">
    <name type="scientific">Waltera acetigignens</name>
    <dbReference type="NCBI Taxonomy" id="2981769"/>
    <lineage>
        <taxon>Bacteria</taxon>
        <taxon>Bacillati</taxon>
        <taxon>Bacillota</taxon>
        <taxon>Clostridia</taxon>
        <taxon>Lachnospirales</taxon>
        <taxon>Lachnospiraceae</taxon>
        <taxon>Waltera</taxon>
    </lineage>
</organism>
<dbReference type="AlphaFoldDB" id="A0AAE3D896"/>
<keyword evidence="1" id="KW-1133">Transmembrane helix</keyword>